<feature type="region of interest" description="Disordered" evidence="1">
    <location>
        <begin position="26"/>
        <end position="53"/>
    </location>
</feature>
<keyword evidence="3" id="KW-1185">Reference proteome</keyword>
<accession>A0A8J3I235</accession>
<gene>
    <name evidence="2" type="ORF">KSX_16570</name>
</gene>
<name>A0A8J3I235_9CHLR</name>
<organism evidence="2 3">
    <name type="scientific">Ktedonospora formicarum</name>
    <dbReference type="NCBI Taxonomy" id="2778364"/>
    <lineage>
        <taxon>Bacteria</taxon>
        <taxon>Bacillati</taxon>
        <taxon>Chloroflexota</taxon>
        <taxon>Ktedonobacteria</taxon>
        <taxon>Ktedonobacterales</taxon>
        <taxon>Ktedonobacteraceae</taxon>
        <taxon>Ktedonospora</taxon>
    </lineage>
</organism>
<dbReference type="AlphaFoldDB" id="A0A8J3I235"/>
<evidence type="ECO:0000313" key="3">
    <source>
        <dbReference type="Proteomes" id="UP000612362"/>
    </source>
</evidence>
<dbReference type="Proteomes" id="UP000612362">
    <property type="component" value="Unassembled WGS sequence"/>
</dbReference>
<dbReference type="EMBL" id="BNJF01000001">
    <property type="protein sequence ID" value="GHO43494.1"/>
    <property type="molecule type" value="Genomic_DNA"/>
</dbReference>
<feature type="compositionally biased region" description="Acidic residues" evidence="1">
    <location>
        <begin position="36"/>
        <end position="45"/>
    </location>
</feature>
<comment type="caution">
    <text evidence="2">The sequence shown here is derived from an EMBL/GenBank/DDBJ whole genome shotgun (WGS) entry which is preliminary data.</text>
</comment>
<evidence type="ECO:0000313" key="2">
    <source>
        <dbReference type="EMBL" id="GHO43494.1"/>
    </source>
</evidence>
<sequence length="53" mass="6122">MLVSCTKPLARKEEFAMRRDSWQNKFTSPSVVALSPDDDEDEDPDTIVIRPKR</sequence>
<reference evidence="2" key="1">
    <citation type="submission" date="2020-10" db="EMBL/GenBank/DDBJ databases">
        <title>Taxonomic study of unclassified bacteria belonging to the class Ktedonobacteria.</title>
        <authorList>
            <person name="Yabe S."/>
            <person name="Wang C.M."/>
            <person name="Zheng Y."/>
            <person name="Sakai Y."/>
            <person name="Cavaletti L."/>
            <person name="Monciardini P."/>
            <person name="Donadio S."/>
        </authorList>
    </citation>
    <scope>NUCLEOTIDE SEQUENCE</scope>
    <source>
        <strain evidence="2">SOSP1-1</strain>
    </source>
</reference>
<evidence type="ECO:0000256" key="1">
    <source>
        <dbReference type="SAM" id="MobiDB-lite"/>
    </source>
</evidence>
<proteinExistence type="predicted"/>
<protein>
    <submittedName>
        <fullName evidence="2">Uncharacterized protein</fullName>
    </submittedName>
</protein>